<dbReference type="GO" id="GO:0097730">
    <property type="term" value="C:non-motile cilium"/>
    <property type="evidence" value="ECO:0007669"/>
    <property type="project" value="TreeGrafter"/>
</dbReference>
<evidence type="ECO:0000259" key="9">
    <source>
        <dbReference type="Pfam" id="PF15311"/>
    </source>
</evidence>
<evidence type="ECO:0000256" key="7">
    <source>
        <dbReference type="ARBA" id="ARBA00023273"/>
    </source>
</evidence>
<evidence type="ECO:0000256" key="3">
    <source>
        <dbReference type="ARBA" id="ARBA00010091"/>
    </source>
</evidence>
<feature type="domain" description="Centriolar and ciliogenesis-associated protein HYLS1 C-terminal" evidence="9">
    <location>
        <begin position="177"/>
        <end position="227"/>
    </location>
</feature>
<dbReference type="OrthoDB" id="6343432at2759"/>
<feature type="compositionally biased region" description="Basic and acidic residues" evidence="8">
    <location>
        <begin position="95"/>
        <end position="106"/>
    </location>
</feature>
<reference evidence="10" key="1">
    <citation type="submission" date="2021-03" db="EMBL/GenBank/DDBJ databases">
        <title>Chromosome level genome of the anhydrobiotic midge Polypedilum vanderplanki.</title>
        <authorList>
            <person name="Yoshida Y."/>
            <person name="Kikawada T."/>
            <person name="Gusev O."/>
        </authorList>
    </citation>
    <scope>NUCLEOTIDE SEQUENCE</scope>
    <source>
        <strain evidence="10">NIAS01</strain>
        <tissue evidence="10">Whole body or cell culture</tissue>
    </source>
</reference>
<keyword evidence="6" id="KW-0206">Cytoskeleton</keyword>
<evidence type="ECO:0000313" key="11">
    <source>
        <dbReference type="Proteomes" id="UP001107558"/>
    </source>
</evidence>
<keyword evidence="5" id="KW-0970">Cilium biogenesis/degradation</keyword>
<comment type="similarity">
    <text evidence="3">Belongs to the HYLS1 family.</text>
</comment>
<keyword evidence="4" id="KW-0963">Cytoplasm</keyword>
<dbReference type="InterPro" id="IPR027918">
    <property type="entry name" value="HYLS1_C_dom"/>
</dbReference>
<proteinExistence type="inferred from homology"/>
<dbReference type="GO" id="GO:0060271">
    <property type="term" value="P:cilium assembly"/>
    <property type="evidence" value="ECO:0007669"/>
    <property type="project" value="TreeGrafter"/>
</dbReference>
<dbReference type="GO" id="GO:0005814">
    <property type="term" value="C:centriole"/>
    <property type="evidence" value="ECO:0007669"/>
    <property type="project" value="UniProtKB-SubCell"/>
</dbReference>
<keyword evidence="11" id="KW-1185">Reference proteome</keyword>
<evidence type="ECO:0000256" key="8">
    <source>
        <dbReference type="SAM" id="MobiDB-lite"/>
    </source>
</evidence>
<dbReference type="Pfam" id="PF15311">
    <property type="entry name" value="HYLS1_C"/>
    <property type="match status" value="1"/>
</dbReference>
<organism evidence="10 11">
    <name type="scientific">Polypedilum vanderplanki</name>
    <name type="common">Sleeping chironomid midge</name>
    <dbReference type="NCBI Taxonomy" id="319348"/>
    <lineage>
        <taxon>Eukaryota</taxon>
        <taxon>Metazoa</taxon>
        <taxon>Ecdysozoa</taxon>
        <taxon>Arthropoda</taxon>
        <taxon>Hexapoda</taxon>
        <taxon>Insecta</taxon>
        <taxon>Pterygota</taxon>
        <taxon>Neoptera</taxon>
        <taxon>Endopterygota</taxon>
        <taxon>Diptera</taxon>
        <taxon>Nematocera</taxon>
        <taxon>Chironomoidea</taxon>
        <taxon>Chironomidae</taxon>
        <taxon>Chironominae</taxon>
        <taxon>Polypedilum</taxon>
        <taxon>Polypedilum</taxon>
    </lineage>
</organism>
<comment type="subcellular location">
    <subcellularLocation>
        <location evidence="2">Cell projection</location>
        <location evidence="2">Cilium</location>
    </subcellularLocation>
    <subcellularLocation>
        <location evidence="1">Cytoplasm</location>
        <location evidence="1">Cytoskeleton</location>
        <location evidence="1">Microtubule organizing center</location>
        <location evidence="1">Centrosome</location>
        <location evidence="1">Centriole</location>
    </subcellularLocation>
</comment>
<feature type="region of interest" description="Disordered" evidence="8">
    <location>
        <begin position="75"/>
        <end position="164"/>
    </location>
</feature>
<evidence type="ECO:0000256" key="6">
    <source>
        <dbReference type="ARBA" id="ARBA00023212"/>
    </source>
</evidence>
<evidence type="ECO:0000313" key="10">
    <source>
        <dbReference type="EMBL" id="KAG5683898.1"/>
    </source>
</evidence>
<keyword evidence="7" id="KW-0966">Cell projection</keyword>
<evidence type="ECO:0000256" key="5">
    <source>
        <dbReference type="ARBA" id="ARBA00022794"/>
    </source>
</evidence>
<evidence type="ECO:0000256" key="2">
    <source>
        <dbReference type="ARBA" id="ARBA00004138"/>
    </source>
</evidence>
<evidence type="ECO:0000256" key="4">
    <source>
        <dbReference type="ARBA" id="ARBA00022490"/>
    </source>
</evidence>
<dbReference type="AlphaFoldDB" id="A0A9J6CNM3"/>
<comment type="caution">
    <text evidence="10">The sequence shown here is derived from an EMBL/GenBank/DDBJ whole genome shotgun (WGS) entry which is preliminary data.</text>
</comment>
<name>A0A9J6CNM3_POLVA</name>
<dbReference type="Proteomes" id="UP001107558">
    <property type="component" value="Chromosome 1"/>
</dbReference>
<dbReference type="PANTHER" id="PTHR34174:SF1">
    <property type="entry name" value="CENTRIOLAR AND CILIOGENESIS-ASSOCIATED PROTEIN HYLS1"/>
    <property type="match status" value="1"/>
</dbReference>
<accession>A0A9J6CNM3</accession>
<feature type="compositionally biased region" description="Basic and acidic residues" evidence="8">
    <location>
        <begin position="119"/>
        <end position="142"/>
    </location>
</feature>
<gene>
    <name evidence="10" type="ORF">PVAND_013157</name>
</gene>
<evidence type="ECO:0000256" key="1">
    <source>
        <dbReference type="ARBA" id="ARBA00004114"/>
    </source>
</evidence>
<protein>
    <recommendedName>
        <fullName evidence="9">Centriolar and ciliogenesis-associated protein HYLS1 C-terminal domain-containing protein</fullName>
    </recommendedName>
</protein>
<dbReference type="EMBL" id="JADBJN010000001">
    <property type="protein sequence ID" value="KAG5683898.1"/>
    <property type="molecule type" value="Genomic_DNA"/>
</dbReference>
<dbReference type="PANTHER" id="PTHR34174">
    <property type="entry name" value="HYDROLETHALUS SYNDROME PROTEIN 1"/>
    <property type="match status" value="1"/>
</dbReference>
<dbReference type="InterPro" id="IPR052319">
    <property type="entry name" value="Centriolar_ciliogenesis_assoc"/>
</dbReference>
<sequence length="228" mass="26719">MDLHVSLDAREVLFHLNLMGYHSITREQLKSFMTDLKKLIKYESNSLQSTTNEAKTHAPVSHSHNIERLFELHTKTSKLKQREKHPVSAAASSKDMNKENDKDNNKKLTRNKSSGEIILRTKENAPNQKRTETQCHDINEKATKKRNPPPQRAASENLHNKENVPTKMWIRPKSAQTSRPQISIKKRNDPVALYQEYQKDWERFRANICESSRSELRWKIREKMLSNH</sequence>